<keyword evidence="8 16" id="KW-0472">Membrane</keyword>
<dbReference type="PANTHER" id="PTHR30474:SF2">
    <property type="entry name" value="PEPTIDOGLYCAN GLYCOSYLTRANSFERASE FTSW-RELATED"/>
    <property type="match status" value="1"/>
</dbReference>
<dbReference type="PANTHER" id="PTHR30474">
    <property type="entry name" value="CELL CYCLE PROTEIN"/>
    <property type="match status" value="1"/>
</dbReference>
<comment type="similarity">
    <text evidence="11">Belongs to the SEDS family. FtsW subfamily.</text>
</comment>
<keyword evidence="5" id="KW-0133">Cell shape</keyword>
<evidence type="ECO:0000256" key="16">
    <source>
        <dbReference type="SAM" id="Phobius"/>
    </source>
</evidence>
<keyword evidence="7 16" id="KW-1133">Transmembrane helix</keyword>
<dbReference type="GO" id="GO:0008955">
    <property type="term" value="F:peptidoglycan glycosyltransferase activity"/>
    <property type="evidence" value="ECO:0007669"/>
    <property type="project" value="UniProtKB-EC"/>
</dbReference>
<evidence type="ECO:0000256" key="1">
    <source>
        <dbReference type="ARBA" id="ARBA00004141"/>
    </source>
</evidence>
<keyword evidence="6" id="KW-0573">Peptidoglycan synthesis</keyword>
<organism evidence="17 18">
    <name type="scientific">Azospirillum humicireducens</name>
    <dbReference type="NCBI Taxonomy" id="1226968"/>
    <lineage>
        <taxon>Bacteria</taxon>
        <taxon>Pseudomonadati</taxon>
        <taxon>Pseudomonadota</taxon>
        <taxon>Alphaproteobacteria</taxon>
        <taxon>Rhodospirillales</taxon>
        <taxon>Azospirillaceae</taxon>
        <taxon>Azospirillum</taxon>
    </lineage>
</organism>
<evidence type="ECO:0000256" key="14">
    <source>
        <dbReference type="ARBA" id="ARBA00044770"/>
    </source>
</evidence>
<keyword evidence="17" id="KW-0131">Cell cycle</keyword>
<evidence type="ECO:0000313" key="17">
    <source>
        <dbReference type="EMBL" id="ANC91904.1"/>
    </source>
</evidence>
<dbReference type="RefSeq" id="WP_063634986.1">
    <property type="nucleotide sequence ID" value="NZ_CP015285.1"/>
</dbReference>
<keyword evidence="2" id="KW-0328">Glycosyltransferase</keyword>
<dbReference type="EMBL" id="CP015285">
    <property type="protein sequence ID" value="ANC91904.1"/>
    <property type="molecule type" value="Genomic_DNA"/>
</dbReference>
<dbReference type="OrthoDB" id="9768187at2"/>
<dbReference type="KEGG" id="ahu:A6A40_08265"/>
<feature type="transmembrane region" description="Helical" evidence="16">
    <location>
        <begin position="86"/>
        <end position="106"/>
    </location>
</feature>
<feature type="transmembrane region" description="Helical" evidence="16">
    <location>
        <begin position="62"/>
        <end position="80"/>
    </location>
</feature>
<keyword evidence="17" id="KW-0132">Cell division</keyword>
<dbReference type="InterPro" id="IPR001182">
    <property type="entry name" value="FtsW/RodA"/>
</dbReference>
<dbReference type="STRING" id="1226968.A6A40_08265"/>
<evidence type="ECO:0000256" key="3">
    <source>
        <dbReference type="ARBA" id="ARBA00022679"/>
    </source>
</evidence>
<keyword evidence="4 16" id="KW-0812">Transmembrane</keyword>
<evidence type="ECO:0000256" key="2">
    <source>
        <dbReference type="ARBA" id="ARBA00022676"/>
    </source>
</evidence>
<feature type="transmembrane region" description="Helical" evidence="16">
    <location>
        <begin position="345"/>
        <end position="364"/>
    </location>
</feature>
<dbReference type="Pfam" id="PF01098">
    <property type="entry name" value="FTSW_RODA_SPOVE"/>
    <property type="match status" value="1"/>
</dbReference>
<evidence type="ECO:0000256" key="9">
    <source>
        <dbReference type="ARBA" id="ARBA00032370"/>
    </source>
</evidence>
<dbReference type="GO" id="GO:0051301">
    <property type="term" value="P:cell division"/>
    <property type="evidence" value="ECO:0007669"/>
    <property type="project" value="UniProtKB-KW"/>
</dbReference>
<evidence type="ECO:0000256" key="10">
    <source>
        <dbReference type="ARBA" id="ARBA00033270"/>
    </source>
</evidence>
<reference evidence="17 18" key="1">
    <citation type="journal article" date="2013" name="Int. J. Syst. Evol. Microbiol.">
        <title>Azospirillum humicireducens sp. nov., a nitrogen-fixing bacterium isolated from a microbial fuel cell.</title>
        <authorList>
            <person name="Zhou S."/>
            <person name="Han L."/>
            <person name="Wang Y."/>
            <person name="Yang G."/>
            <person name="Zhuang L."/>
            <person name="Hu P."/>
        </authorList>
    </citation>
    <scope>NUCLEOTIDE SEQUENCE [LARGE SCALE GENOMIC DNA]</scope>
    <source>
        <strain evidence="17 18">SgZ-5</strain>
    </source>
</reference>
<dbReference type="GO" id="GO:0015648">
    <property type="term" value="F:lipid-linked peptidoglycan transporter activity"/>
    <property type="evidence" value="ECO:0007669"/>
    <property type="project" value="TreeGrafter"/>
</dbReference>
<accession>A0A160JGQ7</accession>
<comment type="subcellular location">
    <subcellularLocation>
        <location evidence="1">Membrane</location>
        <topology evidence="1">Multi-pass membrane protein</topology>
    </subcellularLocation>
</comment>
<evidence type="ECO:0000256" key="4">
    <source>
        <dbReference type="ARBA" id="ARBA00022692"/>
    </source>
</evidence>
<feature type="transmembrane region" description="Helical" evidence="16">
    <location>
        <begin position="22"/>
        <end position="41"/>
    </location>
</feature>
<sequence>MITFDRTDQSIFGRWWWTVDRWQLGAIALLMFLGTVLITAASPPVAERIGIQDTFYFVERHLMMLIPAIIIMVGVSLLSPRGVRRVALGVFLSSVLLVFATLVVGMEIKGARRWIHIPGLSIQPSEFVKPAFAVVAAWLFSLSRTNPGFPGALVSIVLYGITVAGLILQPDLGMTFVVSAVWFTQFFLAGLNLVLVMGLGGLGVVGLIGAYYTLPHVTSRIDRFLDPHAGDNYQVNRSLEAFANGGLMGTGPGQGTVKFYLPDSHADFIFAVAGEELGLIFCLGLVVLFAFVVLRGFARVFNDNNYFVLLATAGLLIQFGLQAAINMGSSLHLMPTKGMTLPFISYGGSSLLALGFGMGMVLALTRKRFGPAE</sequence>
<dbReference type="GO" id="GO:0032153">
    <property type="term" value="C:cell division site"/>
    <property type="evidence" value="ECO:0007669"/>
    <property type="project" value="TreeGrafter"/>
</dbReference>
<dbReference type="AlphaFoldDB" id="A0A160JGQ7"/>
<feature type="transmembrane region" description="Helical" evidence="16">
    <location>
        <begin position="306"/>
        <end position="325"/>
    </location>
</feature>
<proteinExistence type="inferred from homology"/>
<gene>
    <name evidence="17" type="ORF">A6A40_08265</name>
</gene>
<protein>
    <recommendedName>
        <fullName evidence="12">Probable peptidoglycan glycosyltransferase FtsW</fullName>
        <ecNumber evidence="14">2.4.99.28</ecNumber>
    </recommendedName>
    <alternativeName>
        <fullName evidence="13">Cell division protein FtsW</fullName>
    </alternativeName>
    <alternativeName>
        <fullName evidence="10">Cell wall polymerase</fullName>
    </alternativeName>
    <alternativeName>
        <fullName evidence="9">Peptidoglycan polymerase</fullName>
    </alternativeName>
</protein>
<evidence type="ECO:0000256" key="7">
    <source>
        <dbReference type="ARBA" id="ARBA00022989"/>
    </source>
</evidence>
<dbReference type="GO" id="GO:0009252">
    <property type="term" value="P:peptidoglycan biosynthetic process"/>
    <property type="evidence" value="ECO:0007669"/>
    <property type="project" value="UniProtKB-KW"/>
</dbReference>
<evidence type="ECO:0000313" key="18">
    <source>
        <dbReference type="Proteomes" id="UP000077405"/>
    </source>
</evidence>
<name>A0A160JGQ7_9PROT</name>
<evidence type="ECO:0000256" key="15">
    <source>
        <dbReference type="ARBA" id="ARBA00049902"/>
    </source>
</evidence>
<dbReference type="Proteomes" id="UP000077405">
    <property type="component" value="Chromosome"/>
</dbReference>
<dbReference type="GO" id="GO:0005886">
    <property type="term" value="C:plasma membrane"/>
    <property type="evidence" value="ECO:0007669"/>
    <property type="project" value="TreeGrafter"/>
</dbReference>
<feature type="transmembrane region" description="Helical" evidence="16">
    <location>
        <begin position="180"/>
        <end position="212"/>
    </location>
</feature>
<dbReference type="EC" id="2.4.99.28" evidence="14"/>
<dbReference type="GO" id="GO:0008360">
    <property type="term" value="P:regulation of cell shape"/>
    <property type="evidence" value="ECO:0007669"/>
    <property type="project" value="UniProtKB-KW"/>
</dbReference>
<feature type="transmembrane region" description="Helical" evidence="16">
    <location>
        <begin position="149"/>
        <end position="168"/>
    </location>
</feature>
<keyword evidence="18" id="KW-1185">Reference proteome</keyword>
<evidence type="ECO:0000256" key="13">
    <source>
        <dbReference type="ARBA" id="ARBA00041418"/>
    </source>
</evidence>
<evidence type="ECO:0000256" key="8">
    <source>
        <dbReference type="ARBA" id="ARBA00023136"/>
    </source>
</evidence>
<feature type="transmembrane region" description="Helical" evidence="16">
    <location>
        <begin position="268"/>
        <end position="294"/>
    </location>
</feature>
<keyword evidence="3" id="KW-0808">Transferase</keyword>
<evidence type="ECO:0000256" key="6">
    <source>
        <dbReference type="ARBA" id="ARBA00022984"/>
    </source>
</evidence>
<evidence type="ECO:0000256" key="5">
    <source>
        <dbReference type="ARBA" id="ARBA00022960"/>
    </source>
</evidence>
<evidence type="ECO:0000256" key="11">
    <source>
        <dbReference type="ARBA" id="ARBA00038053"/>
    </source>
</evidence>
<comment type="catalytic activity">
    <reaction evidence="15">
        <text>[GlcNAc-(1-&gt;4)-Mur2Ac(oyl-L-Ala-gamma-D-Glu-L-Lys-D-Ala-D-Ala)](n)-di-trans,octa-cis-undecaprenyl diphosphate + beta-D-GlcNAc-(1-&gt;4)-Mur2Ac(oyl-L-Ala-gamma-D-Glu-L-Lys-D-Ala-D-Ala)-di-trans,octa-cis-undecaprenyl diphosphate = [GlcNAc-(1-&gt;4)-Mur2Ac(oyl-L-Ala-gamma-D-Glu-L-Lys-D-Ala-D-Ala)](n+1)-di-trans,octa-cis-undecaprenyl diphosphate + di-trans,octa-cis-undecaprenyl diphosphate + H(+)</text>
        <dbReference type="Rhea" id="RHEA:23708"/>
        <dbReference type="Rhea" id="RHEA-COMP:9602"/>
        <dbReference type="Rhea" id="RHEA-COMP:9603"/>
        <dbReference type="ChEBI" id="CHEBI:15378"/>
        <dbReference type="ChEBI" id="CHEBI:58405"/>
        <dbReference type="ChEBI" id="CHEBI:60033"/>
        <dbReference type="ChEBI" id="CHEBI:78435"/>
        <dbReference type="EC" id="2.4.99.28"/>
    </reaction>
</comment>
<evidence type="ECO:0000256" key="12">
    <source>
        <dbReference type="ARBA" id="ARBA00041185"/>
    </source>
</evidence>